<dbReference type="AlphaFoldDB" id="A0A4C1XGR3"/>
<dbReference type="InterPro" id="IPR036397">
    <property type="entry name" value="RNaseH_sf"/>
</dbReference>
<evidence type="ECO:0000256" key="9">
    <source>
        <dbReference type="ARBA" id="ARBA00022840"/>
    </source>
</evidence>
<dbReference type="InterPro" id="IPR039537">
    <property type="entry name" value="Retrotran_Ty1/copia-like"/>
</dbReference>
<keyword evidence="3" id="KW-0645">Protease</keyword>
<evidence type="ECO:0000256" key="10">
    <source>
        <dbReference type="ARBA" id="ARBA00022842"/>
    </source>
</evidence>
<proteinExistence type="predicted"/>
<keyword evidence="18" id="KW-1185">Reference proteome</keyword>
<dbReference type="GO" id="GO:0008233">
    <property type="term" value="F:peptidase activity"/>
    <property type="evidence" value="ECO:0007669"/>
    <property type="project" value="UniProtKB-KW"/>
</dbReference>
<evidence type="ECO:0000256" key="14">
    <source>
        <dbReference type="ARBA" id="ARBA00023113"/>
    </source>
</evidence>
<dbReference type="InterPro" id="IPR001584">
    <property type="entry name" value="Integrase_cat-core"/>
</dbReference>
<evidence type="ECO:0000256" key="2">
    <source>
        <dbReference type="ARBA" id="ARBA00022612"/>
    </source>
</evidence>
<dbReference type="Gene3D" id="3.30.420.10">
    <property type="entry name" value="Ribonuclease H-like superfamily/Ribonuclease H"/>
    <property type="match status" value="1"/>
</dbReference>
<dbReference type="Pfam" id="PF00665">
    <property type="entry name" value="rve"/>
    <property type="match status" value="1"/>
</dbReference>
<keyword evidence="13" id="KW-0239">DNA-directed DNA polymerase</keyword>
<gene>
    <name evidence="17" type="ORF">EVAR_50042_1</name>
</gene>
<reference evidence="17 18" key="1">
    <citation type="journal article" date="2019" name="Commun. Biol.">
        <title>The bagworm genome reveals a unique fibroin gene that provides high tensile strength.</title>
        <authorList>
            <person name="Kono N."/>
            <person name="Nakamura H."/>
            <person name="Ohtoshi R."/>
            <person name="Tomita M."/>
            <person name="Numata K."/>
            <person name="Arakawa K."/>
        </authorList>
    </citation>
    <scope>NUCLEOTIDE SEQUENCE [LARGE SCALE GENOMIC DNA]</scope>
</reference>
<keyword evidence="15" id="KW-0233">DNA recombination</keyword>
<dbReference type="GO" id="GO:0003964">
    <property type="term" value="F:RNA-directed DNA polymerase activity"/>
    <property type="evidence" value="ECO:0007669"/>
    <property type="project" value="UniProtKB-KW"/>
</dbReference>
<evidence type="ECO:0000256" key="15">
    <source>
        <dbReference type="ARBA" id="ARBA00023172"/>
    </source>
</evidence>
<evidence type="ECO:0000313" key="17">
    <source>
        <dbReference type="EMBL" id="GBP63086.1"/>
    </source>
</evidence>
<dbReference type="OrthoDB" id="413361at2759"/>
<evidence type="ECO:0000256" key="8">
    <source>
        <dbReference type="ARBA" id="ARBA00022801"/>
    </source>
</evidence>
<dbReference type="SUPFAM" id="SSF53098">
    <property type="entry name" value="Ribonuclease H-like"/>
    <property type="match status" value="1"/>
</dbReference>
<organism evidence="17 18">
    <name type="scientific">Eumeta variegata</name>
    <name type="common">Bagworm moth</name>
    <name type="synonym">Eumeta japonica</name>
    <dbReference type="NCBI Taxonomy" id="151549"/>
    <lineage>
        <taxon>Eukaryota</taxon>
        <taxon>Metazoa</taxon>
        <taxon>Ecdysozoa</taxon>
        <taxon>Arthropoda</taxon>
        <taxon>Hexapoda</taxon>
        <taxon>Insecta</taxon>
        <taxon>Pterygota</taxon>
        <taxon>Neoptera</taxon>
        <taxon>Endopterygota</taxon>
        <taxon>Lepidoptera</taxon>
        <taxon>Glossata</taxon>
        <taxon>Ditrysia</taxon>
        <taxon>Tineoidea</taxon>
        <taxon>Psychidae</taxon>
        <taxon>Oiketicinae</taxon>
        <taxon>Eumeta</taxon>
    </lineage>
</organism>
<comment type="function">
    <text evidence="1">The aspartyl protease (PR) mediates the proteolytic cleavages of the Gag and Gag-Pol polyproteins after assembly of the VLP.</text>
</comment>
<keyword evidence="4" id="KW-0540">Nuclease</keyword>
<dbReference type="GO" id="GO:0003887">
    <property type="term" value="F:DNA-directed DNA polymerase activity"/>
    <property type="evidence" value="ECO:0007669"/>
    <property type="project" value="UniProtKB-KW"/>
</dbReference>
<evidence type="ECO:0000313" key="18">
    <source>
        <dbReference type="Proteomes" id="UP000299102"/>
    </source>
</evidence>
<evidence type="ECO:0000256" key="12">
    <source>
        <dbReference type="ARBA" id="ARBA00022918"/>
    </source>
</evidence>
<keyword evidence="6" id="KW-0547">Nucleotide-binding</keyword>
<evidence type="ECO:0000256" key="4">
    <source>
        <dbReference type="ARBA" id="ARBA00022722"/>
    </source>
</evidence>
<keyword evidence="13" id="KW-0548">Nucleotidyltransferase</keyword>
<name>A0A4C1XGR3_EUMVA</name>
<keyword evidence="5" id="KW-0479">Metal-binding</keyword>
<protein>
    <submittedName>
        <fullName evidence="17">Retrovirus-related Pol polyprotein from transposon TNT 1-94</fullName>
    </submittedName>
</protein>
<dbReference type="Pfam" id="PF22936">
    <property type="entry name" value="Pol_BBD"/>
    <property type="match status" value="1"/>
</dbReference>
<dbReference type="InterPro" id="IPR025724">
    <property type="entry name" value="GAG-pre-integrase_dom"/>
</dbReference>
<evidence type="ECO:0000256" key="1">
    <source>
        <dbReference type="ARBA" id="ARBA00002180"/>
    </source>
</evidence>
<comment type="caution">
    <text evidence="17">The sequence shown here is derived from an EMBL/GenBank/DDBJ whole genome shotgun (WGS) entry which is preliminary data.</text>
</comment>
<keyword evidence="12" id="KW-0695">RNA-directed DNA polymerase</keyword>
<keyword evidence="9" id="KW-0067">ATP-binding</keyword>
<dbReference type="Pfam" id="PF13976">
    <property type="entry name" value="gag_pre-integrs"/>
    <property type="match status" value="1"/>
</dbReference>
<dbReference type="GO" id="GO:0015074">
    <property type="term" value="P:DNA integration"/>
    <property type="evidence" value="ECO:0007669"/>
    <property type="project" value="UniProtKB-KW"/>
</dbReference>
<keyword evidence="10" id="KW-0460">Magnesium</keyword>
<dbReference type="GO" id="GO:0006310">
    <property type="term" value="P:DNA recombination"/>
    <property type="evidence" value="ECO:0007669"/>
    <property type="project" value="UniProtKB-KW"/>
</dbReference>
<evidence type="ECO:0000256" key="6">
    <source>
        <dbReference type="ARBA" id="ARBA00022741"/>
    </source>
</evidence>
<keyword evidence="7" id="KW-0255">Endonuclease</keyword>
<accession>A0A4C1XGR3</accession>
<keyword evidence="11" id="KW-0229">DNA integration</keyword>
<keyword evidence="2" id="KW-1188">Viral release from host cell</keyword>
<evidence type="ECO:0000256" key="5">
    <source>
        <dbReference type="ARBA" id="ARBA00022723"/>
    </source>
</evidence>
<evidence type="ECO:0000256" key="13">
    <source>
        <dbReference type="ARBA" id="ARBA00022932"/>
    </source>
</evidence>
<dbReference type="STRING" id="151549.A0A4C1XGR3"/>
<evidence type="ECO:0000256" key="7">
    <source>
        <dbReference type="ARBA" id="ARBA00022759"/>
    </source>
</evidence>
<dbReference type="PROSITE" id="PS50994">
    <property type="entry name" value="INTEGRASE"/>
    <property type="match status" value="1"/>
</dbReference>
<evidence type="ECO:0000256" key="3">
    <source>
        <dbReference type="ARBA" id="ARBA00022670"/>
    </source>
</evidence>
<dbReference type="PANTHER" id="PTHR42648">
    <property type="entry name" value="TRANSPOSASE, PUTATIVE-RELATED"/>
    <property type="match status" value="1"/>
</dbReference>
<evidence type="ECO:0000259" key="16">
    <source>
        <dbReference type="PROSITE" id="PS50994"/>
    </source>
</evidence>
<dbReference type="EMBL" id="BGZK01000858">
    <property type="protein sequence ID" value="GBP63086.1"/>
    <property type="molecule type" value="Genomic_DNA"/>
</dbReference>
<keyword evidence="13" id="KW-0808">Transferase</keyword>
<feature type="domain" description="Integrase catalytic" evidence="16">
    <location>
        <begin position="163"/>
        <end position="326"/>
    </location>
</feature>
<dbReference type="GO" id="GO:0005524">
    <property type="term" value="F:ATP binding"/>
    <property type="evidence" value="ECO:0007669"/>
    <property type="project" value="UniProtKB-KW"/>
</dbReference>
<dbReference type="GO" id="GO:0003676">
    <property type="term" value="F:nucleic acid binding"/>
    <property type="evidence" value="ECO:0007669"/>
    <property type="project" value="InterPro"/>
</dbReference>
<dbReference type="GO" id="GO:0046872">
    <property type="term" value="F:metal ion binding"/>
    <property type="evidence" value="ECO:0007669"/>
    <property type="project" value="UniProtKB-KW"/>
</dbReference>
<dbReference type="InterPro" id="IPR054722">
    <property type="entry name" value="PolX-like_BBD"/>
</dbReference>
<dbReference type="GO" id="GO:0004519">
    <property type="term" value="F:endonuclease activity"/>
    <property type="evidence" value="ECO:0007669"/>
    <property type="project" value="UniProtKB-KW"/>
</dbReference>
<dbReference type="Proteomes" id="UP000299102">
    <property type="component" value="Unassembled WGS sequence"/>
</dbReference>
<sequence>MVVKCVADLRIKEIVVANKDKVPVLCTGDVQITTKTHACEYDITVEGVLCVPKLTTNLLSVSQLISRGNKVLFNNNGCQIFNKAGILVATACLLNGVYKLNMSEHCLTAAMTVSSEVWHRRLGHVNSQYLNKMQDAVEGLTIDSKIDISKSSCVACCEGKQSRLPFPKEGSRSTELLHIVHTDLCGPMENRSIGGSRYFMLFIDDFSRMTYIYFLKSKDEALKCFQQYKAEVENQLNCKIKILRSDNGTEFCNSKFDDFLMSHGIVHHKTNPYTPEQNGLSERYNRTIVEKAKCLLFDAGLEKVLGRGCTHCSVLTEQDCDYILKL</sequence>
<dbReference type="GO" id="GO:0006508">
    <property type="term" value="P:proteolysis"/>
    <property type="evidence" value="ECO:0007669"/>
    <property type="project" value="UniProtKB-KW"/>
</dbReference>
<dbReference type="PANTHER" id="PTHR42648:SF11">
    <property type="entry name" value="TRANSPOSON TY4-P GAG-POL POLYPROTEIN"/>
    <property type="match status" value="1"/>
</dbReference>
<keyword evidence="8" id="KW-0378">Hydrolase</keyword>
<evidence type="ECO:0000256" key="11">
    <source>
        <dbReference type="ARBA" id="ARBA00022908"/>
    </source>
</evidence>
<keyword evidence="14" id="KW-0917">Virion maturation</keyword>
<dbReference type="InterPro" id="IPR012337">
    <property type="entry name" value="RNaseH-like_sf"/>
</dbReference>